<evidence type="ECO:0000256" key="2">
    <source>
        <dbReference type="SAM" id="Coils"/>
    </source>
</evidence>
<sequence>MGVLKRLVDLSKATAHEALNKVEKPVMMLNQYLRDMEEEIHSIRQALVRQAASERRLEQQIAESGRLAESFEKKAAEAVAAHCDAEARQAVEAKLNYLEKAAQYSEAYEESKRLSAELEYRLNQAKAEYAGMQAKRDELAARARKVESQARIAAPGFGYGLEGGAASRGFQRIEETILQKEAQAELASSMQAAAAASREALIQEQLARLRTGQSPS</sequence>
<reference evidence="3" key="2">
    <citation type="journal article" date="2021" name="J Anim Sci Technol">
        <title>Complete genome sequence of Paenibacillus konkukensis sp. nov. SK3146 as a potential probiotic strain.</title>
        <authorList>
            <person name="Jung H.I."/>
            <person name="Park S."/>
            <person name="Niu K.M."/>
            <person name="Lee S.W."/>
            <person name="Kothari D."/>
            <person name="Yi K.J."/>
            <person name="Kim S.K."/>
        </authorList>
    </citation>
    <scope>NUCLEOTIDE SEQUENCE</scope>
    <source>
        <strain evidence="3">SK3146</strain>
    </source>
</reference>
<dbReference type="Pfam" id="PF04012">
    <property type="entry name" value="PspA_IM30"/>
    <property type="match status" value="1"/>
</dbReference>
<keyword evidence="4" id="KW-1185">Reference proteome</keyword>
<gene>
    <name evidence="3" type="ORF">SK3146_03439</name>
</gene>
<dbReference type="PANTHER" id="PTHR31088:SF6">
    <property type="entry name" value="PHAGE SHOCK PROTEIN A"/>
    <property type="match status" value="1"/>
</dbReference>
<proteinExistence type="inferred from homology"/>
<evidence type="ECO:0000256" key="1">
    <source>
        <dbReference type="ARBA" id="ARBA00043985"/>
    </source>
</evidence>
<accession>A0ABY4RQZ2</accession>
<evidence type="ECO:0000313" key="3">
    <source>
        <dbReference type="EMBL" id="UQZ84206.1"/>
    </source>
</evidence>
<name>A0ABY4RQZ2_9BACL</name>
<dbReference type="PANTHER" id="PTHR31088">
    <property type="entry name" value="MEMBRANE-ASSOCIATED PROTEIN VIPP1, CHLOROPLASTIC"/>
    <property type="match status" value="1"/>
</dbReference>
<keyword evidence="2" id="KW-0175">Coiled coil</keyword>
<dbReference type="InterPro" id="IPR007157">
    <property type="entry name" value="PspA_VIPP1"/>
</dbReference>
<protein>
    <recommendedName>
        <fullName evidence="5">Phage shock protein A</fullName>
    </recommendedName>
</protein>
<dbReference type="RefSeq" id="WP_249859994.1">
    <property type="nucleotide sequence ID" value="NZ_CP027059.1"/>
</dbReference>
<dbReference type="Proteomes" id="UP001057134">
    <property type="component" value="Chromosome"/>
</dbReference>
<organism evidence="3 4">
    <name type="scientific">Paenibacillus konkukensis</name>
    <dbReference type="NCBI Taxonomy" id="2020716"/>
    <lineage>
        <taxon>Bacteria</taxon>
        <taxon>Bacillati</taxon>
        <taxon>Bacillota</taxon>
        <taxon>Bacilli</taxon>
        <taxon>Bacillales</taxon>
        <taxon>Paenibacillaceae</taxon>
        <taxon>Paenibacillus</taxon>
    </lineage>
</organism>
<evidence type="ECO:0000313" key="4">
    <source>
        <dbReference type="Proteomes" id="UP001057134"/>
    </source>
</evidence>
<evidence type="ECO:0008006" key="5">
    <source>
        <dbReference type="Google" id="ProtNLM"/>
    </source>
</evidence>
<reference evidence="3" key="1">
    <citation type="submission" date="2018-02" db="EMBL/GenBank/DDBJ databases">
        <authorList>
            <person name="Kim S.-K."/>
            <person name="Jung H.-I."/>
            <person name="Lee S.-W."/>
        </authorList>
    </citation>
    <scope>NUCLEOTIDE SEQUENCE</scope>
    <source>
        <strain evidence="3">SK3146</strain>
    </source>
</reference>
<comment type="similarity">
    <text evidence="1">Belongs to the PspA/Vipp/IM30 family.</text>
</comment>
<dbReference type="EMBL" id="CP027059">
    <property type="protein sequence ID" value="UQZ84206.1"/>
    <property type="molecule type" value="Genomic_DNA"/>
</dbReference>
<feature type="coiled-coil region" evidence="2">
    <location>
        <begin position="108"/>
        <end position="149"/>
    </location>
</feature>